<dbReference type="STRING" id="67801.A0A3F2Z4P9"/>
<feature type="signal peptide" evidence="3">
    <location>
        <begin position="1"/>
        <end position="19"/>
    </location>
</feature>
<dbReference type="GO" id="GO:0031012">
    <property type="term" value="C:extracellular matrix"/>
    <property type="evidence" value="ECO:0007669"/>
    <property type="project" value="TreeGrafter"/>
</dbReference>
<dbReference type="PROSITE" id="PS51155">
    <property type="entry name" value="CHIT_BIND_RR_2"/>
    <property type="match status" value="1"/>
</dbReference>
<evidence type="ECO:0000256" key="1">
    <source>
        <dbReference type="ARBA" id="ARBA00022460"/>
    </source>
</evidence>
<dbReference type="PROSITE" id="PS00233">
    <property type="entry name" value="CHIT_BIND_RR_1"/>
    <property type="match status" value="1"/>
</dbReference>
<dbReference type="Proteomes" id="UP000092460">
    <property type="component" value="Unassembled WGS sequence"/>
</dbReference>
<dbReference type="VEuPathDB" id="VectorBase:GPPI052480"/>
<dbReference type="PRINTS" id="PR00947">
    <property type="entry name" value="CUTICLE"/>
</dbReference>
<name>A0A3F2Z4P9_9MUSC</name>
<dbReference type="InterPro" id="IPR031311">
    <property type="entry name" value="CHIT_BIND_RR_consensus"/>
</dbReference>
<organism evidence="4 5">
    <name type="scientific">Glossina palpalis gambiensis</name>
    <dbReference type="NCBI Taxonomy" id="67801"/>
    <lineage>
        <taxon>Eukaryota</taxon>
        <taxon>Metazoa</taxon>
        <taxon>Ecdysozoa</taxon>
        <taxon>Arthropoda</taxon>
        <taxon>Hexapoda</taxon>
        <taxon>Insecta</taxon>
        <taxon>Pterygota</taxon>
        <taxon>Neoptera</taxon>
        <taxon>Endopterygota</taxon>
        <taxon>Diptera</taxon>
        <taxon>Brachycera</taxon>
        <taxon>Muscomorpha</taxon>
        <taxon>Hippoboscoidea</taxon>
        <taxon>Glossinidae</taxon>
        <taxon>Glossina</taxon>
    </lineage>
</organism>
<dbReference type="GO" id="GO:0005615">
    <property type="term" value="C:extracellular space"/>
    <property type="evidence" value="ECO:0007669"/>
    <property type="project" value="TreeGrafter"/>
</dbReference>
<feature type="chain" id="PRO_5017764869" evidence="3">
    <location>
        <begin position="20"/>
        <end position="168"/>
    </location>
</feature>
<evidence type="ECO:0000256" key="3">
    <source>
        <dbReference type="SAM" id="SignalP"/>
    </source>
</evidence>
<dbReference type="EMBL" id="JXJN01012025">
    <property type="status" value="NOT_ANNOTATED_CDS"/>
    <property type="molecule type" value="Genomic_DNA"/>
</dbReference>
<evidence type="ECO:0000313" key="5">
    <source>
        <dbReference type="Proteomes" id="UP000092460"/>
    </source>
</evidence>
<dbReference type="GO" id="GO:0042302">
    <property type="term" value="F:structural constituent of cuticle"/>
    <property type="evidence" value="ECO:0007669"/>
    <property type="project" value="UniProtKB-UniRule"/>
</dbReference>
<dbReference type="InterPro" id="IPR000618">
    <property type="entry name" value="Insect_cuticle"/>
</dbReference>
<keyword evidence="3" id="KW-0732">Signal</keyword>
<dbReference type="Pfam" id="PF00379">
    <property type="entry name" value="Chitin_bind_4"/>
    <property type="match status" value="1"/>
</dbReference>
<protein>
    <submittedName>
        <fullName evidence="4">Uncharacterized protein</fullName>
    </submittedName>
</protein>
<keyword evidence="5" id="KW-1185">Reference proteome</keyword>
<evidence type="ECO:0000313" key="4">
    <source>
        <dbReference type="EnsemblMetazoa" id="GPPI052480-PA"/>
    </source>
</evidence>
<proteinExistence type="predicted"/>
<dbReference type="PANTHER" id="PTHR12236:SF95">
    <property type="entry name" value="CUTICULAR PROTEIN 76BD, ISOFORM C-RELATED"/>
    <property type="match status" value="1"/>
</dbReference>
<dbReference type="AlphaFoldDB" id="A0A3F2Z4P9"/>
<keyword evidence="1 2" id="KW-0193">Cuticle</keyword>
<reference evidence="5" key="1">
    <citation type="submission" date="2015-01" db="EMBL/GenBank/DDBJ databases">
        <authorList>
            <person name="Aksoy S."/>
            <person name="Warren W."/>
            <person name="Wilson R.K."/>
        </authorList>
    </citation>
    <scope>NUCLEOTIDE SEQUENCE [LARGE SCALE GENOMIC DNA]</scope>
    <source>
        <strain evidence="5">IAEA</strain>
    </source>
</reference>
<dbReference type="EnsemblMetazoa" id="GPPI052480-RA">
    <property type="protein sequence ID" value="GPPI052480-PA"/>
    <property type="gene ID" value="GPPI052480"/>
</dbReference>
<dbReference type="InterPro" id="IPR051217">
    <property type="entry name" value="Insect_Cuticle_Struc_Prot"/>
</dbReference>
<accession>A0A3F2Z4P9</accession>
<reference evidence="4" key="2">
    <citation type="submission" date="2020-05" db="UniProtKB">
        <authorList>
            <consortium name="EnsemblMetazoa"/>
        </authorList>
    </citation>
    <scope>IDENTIFICATION</scope>
    <source>
        <strain evidence="4">IAEA</strain>
    </source>
</reference>
<dbReference type="PANTHER" id="PTHR12236">
    <property type="entry name" value="STRUCTURAL CONTITUENT OF CUTICLE"/>
    <property type="match status" value="1"/>
</dbReference>
<evidence type="ECO:0000256" key="2">
    <source>
        <dbReference type="PROSITE-ProRule" id="PRU00497"/>
    </source>
</evidence>
<sequence>MRFLINTFLLISIFGWASAGYLSHGHATSYASMVKHEVPVKYEWTDKHVHHVHHDHHDYKPYHVDVEHDYYSHPKYEFEYGVKDLKTGDIKKQWETRDGDLVKGTYSLKEADGTTRVVDYKADKHHGFNAVVKQLGHVAHSKVYAHADVPDYHYGHGHADSYAHVKYL</sequence>